<accession>E1Z7U3</accession>
<dbReference type="AlphaFoldDB" id="E1Z7U3"/>
<sequence length="496" mass="55494">MARCSGAARRAALLLAAAALLAGLGGAAALDPDEQAVQQMLRGMLEVAEEINTGKEVESRVSAMAAPANLDSVNASDIQAKLFASAVVTWQLGVWDSPYNKGLIPKKMLFYDLVHYYQVPEKPIGTLVMFHGCYHDASGSWPYHPKHCRECLGLPEEALAHGFAVLAVESRNRSRKGRCFSSGTDPMTSDQWTAPYTIQNFLYETGLQNLPVYTLGISAGAAFATKVIKNFWDPNFGGIIKPAGIISEVNAPSSWRSWGLEGKDGKLKFPDFPPVAFIAMERDNRTFNRILDRIQDLRRFNVPADYIMVKSRPVDRLWFYNRSPVITARQSAEIVRAMKRLGFLDADGNLKYDPRIGALTDNNPLAKWNRKLVGRVDWLHMSPSKAPMLSVLSDRSTIFEEMNVAWAYHEGVADHMVPCLMWLRSGGELDLKYLARKLGVDRLRDLTMKRVHWKPPPPPPRPSAKRRPPPPPKKRPPPPAPRKRPPPQKKARRAME</sequence>
<organism evidence="4">
    <name type="scientific">Chlorella variabilis</name>
    <name type="common">Green alga</name>
    <dbReference type="NCBI Taxonomy" id="554065"/>
    <lineage>
        <taxon>Eukaryota</taxon>
        <taxon>Viridiplantae</taxon>
        <taxon>Chlorophyta</taxon>
        <taxon>core chlorophytes</taxon>
        <taxon>Trebouxiophyceae</taxon>
        <taxon>Chlorellales</taxon>
        <taxon>Chlorellaceae</taxon>
        <taxon>Chlorella clade</taxon>
        <taxon>Chlorella</taxon>
    </lineage>
</organism>
<feature type="chain" id="PRO_5003156205" evidence="2">
    <location>
        <begin position="30"/>
        <end position="496"/>
    </location>
</feature>
<dbReference type="KEGG" id="cvr:CHLNCDRAFT_57065"/>
<dbReference type="PANTHER" id="PTHR35128:SF1">
    <property type="entry name" value="SECRETION-REGULATING GUANINE NUCLEOTIDE EXCHANGE FACTOR"/>
    <property type="match status" value="1"/>
</dbReference>
<dbReference type="Gene3D" id="3.40.50.1820">
    <property type="entry name" value="alpha/beta hydrolase"/>
    <property type="match status" value="1"/>
</dbReference>
<dbReference type="Proteomes" id="UP000008141">
    <property type="component" value="Unassembled WGS sequence"/>
</dbReference>
<reference evidence="3 4" key="1">
    <citation type="journal article" date="2010" name="Plant Cell">
        <title>The Chlorella variabilis NC64A genome reveals adaptation to photosymbiosis, coevolution with viruses, and cryptic sex.</title>
        <authorList>
            <person name="Blanc G."/>
            <person name="Duncan G."/>
            <person name="Agarkova I."/>
            <person name="Borodovsky M."/>
            <person name="Gurnon J."/>
            <person name="Kuo A."/>
            <person name="Lindquist E."/>
            <person name="Lucas S."/>
            <person name="Pangilinan J."/>
            <person name="Polle J."/>
            <person name="Salamov A."/>
            <person name="Terry A."/>
            <person name="Yamada T."/>
            <person name="Dunigan D.D."/>
            <person name="Grigoriev I.V."/>
            <person name="Claverie J.M."/>
            <person name="Van Etten J.L."/>
        </authorList>
    </citation>
    <scope>NUCLEOTIDE SEQUENCE [LARGE SCALE GENOMIC DNA]</scope>
    <source>
        <strain evidence="3 4">NC64A</strain>
    </source>
</reference>
<dbReference type="GeneID" id="17357325"/>
<name>E1Z7U3_CHLVA</name>
<protein>
    <submittedName>
        <fullName evidence="3">Uncharacterized protein</fullName>
    </submittedName>
</protein>
<dbReference type="PANTHER" id="PTHR35128">
    <property type="entry name" value="SECRETION-REGULATING GUANINE NUCLEOTIDE EXCHANGE FACTOR"/>
    <property type="match status" value="1"/>
</dbReference>
<keyword evidence="4" id="KW-1185">Reference proteome</keyword>
<evidence type="ECO:0000313" key="3">
    <source>
        <dbReference type="EMBL" id="EFN58232.1"/>
    </source>
</evidence>
<dbReference type="RefSeq" id="XP_005850334.1">
    <property type="nucleotide sequence ID" value="XM_005850272.1"/>
</dbReference>
<feature type="compositionally biased region" description="Basic residues" evidence="1">
    <location>
        <begin position="463"/>
        <end position="496"/>
    </location>
</feature>
<feature type="signal peptide" evidence="2">
    <location>
        <begin position="1"/>
        <end position="29"/>
    </location>
</feature>
<keyword evidence="2" id="KW-0732">Signal</keyword>
<evidence type="ECO:0000256" key="2">
    <source>
        <dbReference type="SAM" id="SignalP"/>
    </source>
</evidence>
<dbReference type="SUPFAM" id="SSF53474">
    <property type="entry name" value="alpha/beta-Hydrolases"/>
    <property type="match status" value="1"/>
</dbReference>
<dbReference type="EMBL" id="GL433838">
    <property type="protein sequence ID" value="EFN58232.1"/>
    <property type="molecule type" value="Genomic_DNA"/>
</dbReference>
<dbReference type="InterPro" id="IPR029058">
    <property type="entry name" value="AB_hydrolase_fold"/>
</dbReference>
<feature type="region of interest" description="Disordered" evidence="1">
    <location>
        <begin position="450"/>
        <end position="496"/>
    </location>
</feature>
<dbReference type="InParanoid" id="E1Z7U3"/>
<evidence type="ECO:0000256" key="1">
    <source>
        <dbReference type="SAM" id="MobiDB-lite"/>
    </source>
</evidence>
<evidence type="ECO:0000313" key="4">
    <source>
        <dbReference type="Proteomes" id="UP000008141"/>
    </source>
</evidence>
<dbReference type="OrthoDB" id="10022521at2759"/>
<proteinExistence type="predicted"/>
<gene>
    <name evidence="3" type="ORF">CHLNCDRAFT_57065</name>
</gene>